<dbReference type="EMBL" id="CM042890">
    <property type="protein sequence ID" value="KAI4311676.1"/>
    <property type="molecule type" value="Genomic_DNA"/>
</dbReference>
<gene>
    <name evidence="1" type="ORF">MLD38_036553</name>
</gene>
<protein>
    <submittedName>
        <fullName evidence="1">Uncharacterized protein</fullName>
    </submittedName>
</protein>
<evidence type="ECO:0000313" key="1">
    <source>
        <dbReference type="EMBL" id="KAI4311676.1"/>
    </source>
</evidence>
<comment type="caution">
    <text evidence="1">The sequence shown here is derived from an EMBL/GenBank/DDBJ whole genome shotgun (WGS) entry which is preliminary data.</text>
</comment>
<proteinExistence type="predicted"/>
<reference evidence="2" key="1">
    <citation type="journal article" date="2023" name="Front. Plant Sci.">
        <title>Chromosomal-level genome assembly of Melastoma candidum provides insights into trichome evolution.</title>
        <authorList>
            <person name="Zhong Y."/>
            <person name="Wu W."/>
            <person name="Sun C."/>
            <person name="Zou P."/>
            <person name="Liu Y."/>
            <person name="Dai S."/>
            <person name="Zhou R."/>
        </authorList>
    </citation>
    <scope>NUCLEOTIDE SEQUENCE [LARGE SCALE GENOMIC DNA]</scope>
</reference>
<accession>A0ACB9LK90</accession>
<sequence>MVISTGHAKAGRGSGYSHGERQGPRKLLMQVTVGRCVGAVRVVVSREDTVADLVAATVEAYGKEMRRPLLGEKDPCRYRLHYSPFCLEGIEPDENVMNLGSRNFFLCASPILTSSLPNSSPQRASTRSNPPPFSVANLIDFLLFSSWP</sequence>
<dbReference type="Proteomes" id="UP001057402">
    <property type="component" value="Chromosome 11"/>
</dbReference>
<organism evidence="1 2">
    <name type="scientific">Melastoma candidum</name>
    <dbReference type="NCBI Taxonomy" id="119954"/>
    <lineage>
        <taxon>Eukaryota</taxon>
        <taxon>Viridiplantae</taxon>
        <taxon>Streptophyta</taxon>
        <taxon>Embryophyta</taxon>
        <taxon>Tracheophyta</taxon>
        <taxon>Spermatophyta</taxon>
        <taxon>Magnoliopsida</taxon>
        <taxon>eudicotyledons</taxon>
        <taxon>Gunneridae</taxon>
        <taxon>Pentapetalae</taxon>
        <taxon>rosids</taxon>
        <taxon>malvids</taxon>
        <taxon>Myrtales</taxon>
        <taxon>Melastomataceae</taxon>
        <taxon>Melastomatoideae</taxon>
        <taxon>Melastomateae</taxon>
        <taxon>Melastoma</taxon>
    </lineage>
</organism>
<keyword evidence="2" id="KW-1185">Reference proteome</keyword>
<name>A0ACB9LK90_9MYRT</name>
<evidence type="ECO:0000313" key="2">
    <source>
        <dbReference type="Proteomes" id="UP001057402"/>
    </source>
</evidence>